<dbReference type="EMBL" id="CAJVPD010000134">
    <property type="protein sequence ID" value="CAG8354959.1"/>
    <property type="molecule type" value="Genomic_DNA"/>
</dbReference>
<dbReference type="Pfam" id="PF21666">
    <property type="entry name" value="DUF4246_N"/>
    <property type="match status" value="1"/>
</dbReference>
<feature type="domain" description="DUF4246" evidence="2">
    <location>
        <begin position="17"/>
        <end position="82"/>
    </location>
</feature>
<dbReference type="InterPro" id="IPR049207">
    <property type="entry name" value="DUF4246_N"/>
</dbReference>
<feature type="domain" description="DUF4246" evidence="1">
    <location>
        <begin position="93"/>
        <end position="654"/>
    </location>
</feature>
<gene>
    <name evidence="3" type="ORF">PSALAMII_LOCUS3241</name>
</gene>
<name>A0A9W4IT00_9EURO</name>
<dbReference type="Proteomes" id="UP001152592">
    <property type="component" value="Unassembled WGS sequence"/>
</dbReference>
<comment type="caution">
    <text evidence="3">The sequence shown here is derived from an EMBL/GenBank/DDBJ whole genome shotgun (WGS) entry which is preliminary data.</text>
</comment>
<evidence type="ECO:0000313" key="3">
    <source>
        <dbReference type="EMBL" id="CAG8354959.1"/>
    </source>
</evidence>
<dbReference type="AlphaFoldDB" id="A0A9W4IT00"/>
<evidence type="ECO:0000313" key="4">
    <source>
        <dbReference type="Proteomes" id="UP001152592"/>
    </source>
</evidence>
<dbReference type="OrthoDB" id="10260017at2759"/>
<protein>
    <submittedName>
        <fullName evidence="3">Uncharacterized protein</fullName>
    </submittedName>
</protein>
<evidence type="ECO:0000259" key="1">
    <source>
        <dbReference type="Pfam" id="PF14033"/>
    </source>
</evidence>
<dbReference type="InterPro" id="IPR049192">
    <property type="entry name" value="DUF4246_C"/>
</dbReference>
<evidence type="ECO:0000259" key="2">
    <source>
        <dbReference type="Pfam" id="PF21666"/>
    </source>
</evidence>
<dbReference type="PANTHER" id="PTHR33119:SF1">
    <property type="entry name" value="FE2OG DIOXYGENASE DOMAIN-CONTAINING PROTEIN"/>
    <property type="match status" value="1"/>
</dbReference>
<dbReference type="InterPro" id="IPR025340">
    <property type="entry name" value="DUF4246"/>
</dbReference>
<reference evidence="3" key="1">
    <citation type="submission" date="2021-07" db="EMBL/GenBank/DDBJ databases">
        <authorList>
            <person name="Branca A.L. A."/>
        </authorList>
    </citation>
    <scope>NUCLEOTIDE SEQUENCE</scope>
</reference>
<proteinExistence type="predicted"/>
<sequence>MGKLTQATLDNKSTLKVPGFHDLPVNVALAHNEFATGTNKWSASVLTAKELAMLGLINNLTDRPNWHRDIFDKRVITQWREDATAFSSLINDKTWDWCLKELQDKAREFDRGGHTVVFNTHSGVCKSDTAISSCLKSQLLNSADLLSEQAVREKSDPAVRNFVDPSLFPLVYGKTKVMPSGQSCGMDEQSWLSCNKEGPVLSETPKVDTNAMSRPGGKSRHIWSSKFQWLPCEVEFTGPSGSTDVTDVHISSYINNIHPTNKEMYSAVEAVISASIKQWNEVLVRNGLTNTPTVCHESHPREPVRIRTYGVEWKTEFPEWAKKLPHKEDESKLSAEEYESMCAQVEAYLQQPDSKDEVCWPCLKTKRIAEDWKVRWGLLQTALNKYACTFVFEHSDPGTAYSYADWKAGRTQEAIVGPPHHDAICRPDYKRGLFMDANPWLAHLSWMYMPKEEGDTDHEFYNVSLQDEFRQKGLQVVLRIHGIELDPETPSFAGEEWHTEGNANERIVANSIYVLDSENISEPHIRFRQRCDQGGPWVYDRIGGWDTDEEDDSDFDDPVNMTKNSHWDLKYIGMLLGRENVQHSPALQELGEVKMPSGRLISFPNAFQHTMGPLQLEDKTKPGHCRFLTLSLVDPSSRICSTRNVLPQQTGWLKGDGIETVTQMDMSEALELREELVKEHAKKEDGIPEIAGKFYFPGFR</sequence>
<organism evidence="3 4">
    <name type="scientific">Penicillium salamii</name>
    <dbReference type="NCBI Taxonomy" id="1612424"/>
    <lineage>
        <taxon>Eukaryota</taxon>
        <taxon>Fungi</taxon>
        <taxon>Dikarya</taxon>
        <taxon>Ascomycota</taxon>
        <taxon>Pezizomycotina</taxon>
        <taxon>Eurotiomycetes</taxon>
        <taxon>Eurotiomycetidae</taxon>
        <taxon>Eurotiales</taxon>
        <taxon>Aspergillaceae</taxon>
        <taxon>Penicillium</taxon>
    </lineage>
</organism>
<dbReference type="PANTHER" id="PTHR33119">
    <property type="entry name" value="IFI3P"/>
    <property type="match status" value="1"/>
</dbReference>
<dbReference type="Pfam" id="PF14033">
    <property type="entry name" value="DUF4246"/>
    <property type="match status" value="1"/>
</dbReference>
<accession>A0A9W4IT00</accession>